<keyword evidence="5" id="KW-0501">Molybdenum cofactor biosynthesis</keyword>
<gene>
    <name evidence="7" type="ORF">DFO65_105112</name>
</gene>
<dbReference type="PANTHER" id="PTHR10192:SF5">
    <property type="entry name" value="GEPHYRIN"/>
    <property type="match status" value="1"/>
</dbReference>
<sequence length="400" mass="41083">MEPEDYDRLLADLRPRPTSEVVGLEAALGRRTAHEVRAPQSVPRVPTSAMDGFALDAAALAAARSGGEVSVVGDIAAGRPYVVLEQGTAVRVMTGAHVPSGAEAVVPVEFTDAQPAGGVPSTIRIADLPADLPSGWNIRRVGEDVGAGTVVLAPGDLITDAGTGLLAMLGIAAVDVTRPLHVGLIVTGDELGAPDAVVADASAQSPAALILNSNLPMLEAAIASAGASAHTRVCGDDPEAFLQVLEELSADTDLVITTGGISQGAYEVVRSALEGAHSTFGRVAMRPGGPQGHGRYRGTPLLHFPGTPAAAHVSFHLFARTLLGAGPLANRWRKAVAAGDDLSGHPRGVSLRPGVFTPNGEVEAMPRSRLHDFARADAIIRVPRAPAAFRPGDVVDILPC</sequence>
<comment type="catalytic activity">
    <reaction evidence="4">
        <text>adenylyl-molybdopterin + molybdate = Mo-molybdopterin + AMP + H(+)</text>
        <dbReference type="Rhea" id="RHEA:35047"/>
        <dbReference type="ChEBI" id="CHEBI:15378"/>
        <dbReference type="ChEBI" id="CHEBI:36264"/>
        <dbReference type="ChEBI" id="CHEBI:62727"/>
        <dbReference type="ChEBI" id="CHEBI:71302"/>
        <dbReference type="ChEBI" id="CHEBI:456215"/>
        <dbReference type="EC" id="2.10.1.1"/>
    </reaction>
</comment>
<comment type="cofactor">
    <cofactor evidence="5">
        <name>Mg(2+)</name>
        <dbReference type="ChEBI" id="CHEBI:18420"/>
    </cofactor>
</comment>
<dbReference type="SMART" id="SM00852">
    <property type="entry name" value="MoCF_biosynth"/>
    <property type="match status" value="1"/>
</dbReference>
<comment type="pathway">
    <text evidence="5">Cofactor biosynthesis; molybdopterin biosynthesis.</text>
</comment>
<dbReference type="CDD" id="cd00887">
    <property type="entry name" value="MoeA"/>
    <property type="match status" value="1"/>
</dbReference>
<keyword evidence="5 7" id="KW-0808">Transferase</keyword>
<dbReference type="GO" id="GO:0006777">
    <property type="term" value="P:Mo-molybdopterin cofactor biosynthetic process"/>
    <property type="evidence" value="ECO:0007669"/>
    <property type="project" value="UniProtKB-UniRule"/>
</dbReference>
<dbReference type="GO" id="GO:0061599">
    <property type="term" value="F:molybdopterin molybdotransferase activity"/>
    <property type="evidence" value="ECO:0007669"/>
    <property type="project" value="UniProtKB-UniRule"/>
</dbReference>
<dbReference type="InterPro" id="IPR005110">
    <property type="entry name" value="MoeA_linker/N"/>
</dbReference>
<evidence type="ECO:0000256" key="2">
    <source>
        <dbReference type="ARBA" id="ARBA00010763"/>
    </source>
</evidence>
<keyword evidence="8" id="KW-1185">Reference proteome</keyword>
<evidence type="ECO:0000256" key="4">
    <source>
        <dbReference type="ARBA" id="ARBA00047317"/>
    </source>
</evidence>
<dbReference type="AlphaFoldDB" id="A0A366II29"/>
<evidence type="ECO:0000256" key="1">
    <source>
        <dbReference type="ARBA" id="ARBA00002901"/>
    </source>
</evidence>
<dbReference type="Gene3D" id="3.40.980.10">
    <property type="entry name" value="MoaB/Mog-like domain"/>
    <property type="match status" value="1"/>
</dbReference>
<dbReference type="Pfam" id="PF00994">
    <property type="entry name" value="MoCF_biosynth"/>
    <property type="match status" value="1"/>
</dbReference>
<dbReference type="SUPFAM" id="SSF63882">
    <property type="entry name" value="MoeA N-terminal region -like"/>
    <property type="match status" value="1"/>
</dbReference>
<protein>
    <recommendedName>
        <fullName evidence="5">Molybdopterin molybdenumtransferase</fullName>
        <ecNumber evidence="5">2.10.1.1</ecNumber>
    </recommendedName>
</protein>
<dbReference type="RefSeq" id="WP_113904020.1">
    <property type="nucleotide sequence ID" value="NZ_QNSB01000005.1"/>
</dbReference>
<dbReference type="Gene3D" id="2.40.340.10">
    <property type="entry name" value="MoeA, C-terminal, domain IV"/>
    <property type="match status" value="1"/>
</dbReference>
<dbReference type="EMBL" id="QNSB01000005">
    <property type="protein sequence ID" value="RBP71512.1"/>
    <property type="molecule type" value="Genomic_DNA"/>
</dbReference>
<proteinExistence type="inferred from homology"/>
<dbReference type="InterPro" id="IPR036135">
    <property type="entry name" value="MoeA_linker/N_sf"/>
</dbReference>
<evidence type="ECO:0000313" key="8">
    <source>
        <dbReference type="Proteomes" id="UP000253509"/>
    </source>
</evidence>
<dbReference type="Gene3D" id="3.90.105.10">
    <property type="entry name" value="Molybdopterin biosynthesis moea protein, domain 2"/>
    <property type="match status" value="1"/>
</dbReference>
<dbReference type="Pfam" id="PF03453">
    <property type="entry name" value="MoeA_N"/>
    <property type="match status" value="1"/>
</dbReference>
<dbReference type="InterPro" id="IPR001453">
    <property type="entry name" value="MoaB/Mog_dom"/>
</dbReference>
<dbReference type="GO" id="GO:0046872">
    <property type="term" value="F:metal ion binding"/>
    <property type="evidence" value="ECO:0007669"/>
    <property type="project" value="UniProtKB-UniRule"/>
</dbReference>
<comment type="function">
    <text evidence="1 5">Catalyzes the insertion of molybdate into adenylated molybdopterin with the concomitant release of AMP.</text>
</comment>
<dbReference type="PANTHER" id="PTHR10192">
    <property type="entry name" value="MOLYBDOPTERIN BIOSYNTHESIS PROTEIN"/>
    <property type="match status" value="1"/>
</dbReference>
<dbReference type="EC" id="2.10.1.1" evidence="5"/>
<dbReference type="InterPro" id="IPR036688">
    <property type="entry name" value="MoeA_C_domain_IV_sf"/>
</dbReference>
<evidence type="ECO:0000313" key="7">
    <source>
        <dbReference type="EMBL" id="RBP71512.1"/>
    </source>
</evidence>
<dbReference type="GO" id="GO:0005829">
    <property type="term" value="C:cytosol"/>
    <property type="evidence" value="ECO:0007669"/>
    <property type="project" value="TreeGrafter"/>
</dbReference>
<organism evidence="7 8">
    <name type="scientific">Brevibacterium celere</name>
    <dbReference type="NCBI Taxonomy" id="225845"/>
    <lineage>
        <taxon>Bacteria</taxon>
        <taxon>Bacillati</taxon>
        <taxon>Actinomycetota</taxon>
        <taxon>Actinomycetes</taxon>
        <taxon>Micrococcales</taxon>
        <taxon>Brevibacteriaceae</taxon>
        <taxon>Brevibacterium</taxon>
    </lineage>
</organism>
<keyword evidence="5" id="KW-0479">Metal-binding</keyword>
<comment type="caution">
    <text evidence="7">The sequence shown here is derived from an EMBL/GenBank/DDBJ whole genome shotgun (WGS) entry which is preliminary data.</text>
</comment>
<evidence type="ECO:0000259" key="6">
    <source>
        <dbReference type="SMART" id="SM00852"/>
    </source>
</evidence>
<dbReference type="SUPFAM" id="SSF53218">
    <property type="entry name" value="Molybdenum cofactor biosynthesis proteins"/>
    <property type="match status" value="1"/>
</dbReference>
<evidence type="ECO:0000256" key="3">
    <source>
        <dbReference type="ARBA" id="ARBA00022505"/>
    </source>
</evidence>
<keyword evidence="3 5" id="KW-0500">Molybdenum</keyword>
<comment type="similarity">
    <text evidence="2 5">Belongs to the MoeA family.</text>
</comment>
<dbReference type="UniPathway" id="UPA00344"/>
<reference evidence="7 8" key="1">
    <citation type="submission" date="2018-06" db="EMBL/GenBank/DDBJ databases">
        <title>Freshwater and sediment microbial communities from various areas in North America, analyzing microbe dynamics in response to fracking.</title>
        <authorList>
            <person name="Lamendella R."/>
        </authorList>
    </citation>
    <scope>NUCLEOTIDE SEQUENCE [LARGE SCALE GENOMIC DNA]</scope>
    <source>
        <strain evidence="7 8">3b_TX</strain>
    </source>
</reference>
<dbReference type="InterPro" id="IPR038987">
    <property type="entry name" value="MoeA-like"/>
</dbReference>
<evidence type="ECO:0000256" key="5">
    <source>
        <dbReference type="RuleBase" id="RU365090"/>
    </source>
</evidence>
<name>A0A366II29_9MICO</name>
<dbReference type="InterPro" id="IPR036425">
    <property type="entry name" value="MoaB/Mog-like_dom_sf"/>
</dbReference>
<accession>A0A366II29</accession>
<dbReference type="Proteomes" id="UP000253509">
    <property type="component" value="Unassembled WGS sequence"/>
</dbReference>
<keyword evidence="5" id="KW-0460">Magnesium</keyword>
<dbReference type="Gene3D" id="2.170.190.11">
    <property type="entry name" value="Molybdopterin biosynthesis moea protein, domain 3"/>
    <property type="match status" value="1"/>
</dbReference>
<feature type="domain" description="MoaB/Mog" evidence="6">
    <location>
        <begin position="183"/>
        <end position="325"/>
    </location>
</feature>